<dbReference type="VEuPathDB" id="FungiDB:VP01_5001g1"/>
<dbReference type="Pfam" id="PF03732">
    <property type="entry name" value="Retrotrans_gag"/>
    <property type="match status" value="1"/>
</dbReference>
<feature type="compositionally biased region" description="Polar residues" evidence="1">
    <location>
        <begin position="1"/>
        <end position="13"/>
    </location>
</feature>
<dbReference type="Proteomes" id="UP000037035">
    <property type="component" value="Unassembled WGS sequence"/>
</dbReference>
<evidence type="ECO:0000313" key="4">
    <source>
        <dbReference type="Proteomes" id="UP000037035"/>
    </source>
</evidence>
<evidence type="ECO:0000259" key="2">
    <source>
        <dbReference type="Pfam" id="PF03732"/>
    </source>
</evidence>
<feature type="region of interest" description="Disordered" evidence="1">
    <location>
        <begin position="1"/>
        <end position="99"/>
    </location>
</feature>
<reference evidence="3 4" key="1">
    <citation type="submission" date="2015-08" db="EMBL/GenBank/DDBJ databases">
        <title>Next Generation Sequencing and Analysis of the Genome of Puccinia sorghi L Schw, the Causal Agent of Maize Common Rust.</title>
        <authorList>
            <person name="Rochi L."/>
            <person name="Burguener G."/>
            <person name="Darino M."/>
            <person name="Turjanski A."/>
            <person name="Kreff E."/>
            <person name="Dieguez M.J."/>
            <person name="Sacco F."/>
        </authorList>
    </citation>
    <scope>NUCLEOTIDE SEQUENCE [LARGE SCALE GENOMIC DNA]</scope>
    <source>
        <strain evidence="3 4">RO10H11247</strain>
    </source>
</reference>
<dbReference type="EMBL" id="LAVV01010168">
    <property type="protein sequence ID" value="KNZ49437.1"/>
    <property type="molecule type" value="Genomic_DNA"/>
</dbReference>
<dbReference type="InterPro" id="IPR005162">
    <property type="entry name" value="Retrotrans_gag_dom"/>
</dbReference>
<sequence length="339" mass="38226">MQRTPPQTRSQGPAQHPLDPDLERCQRRSPSDLQSSLESVPGSIRHRGDPVDPMDQFPDSPQAPQRGRSSSTQQANAPFKSDQSAGHEGQAASPAQDEDPTQLFLKLFQTLKTPSSSSPKFFTPGMKPPDKFGSENSSKLRGFLQSYDFKKVLYAALYLGRRGFKTYLDLLKNQSPSCLIKNWDQCEQQLLTLFGDPNEVGNTEFKLNSLSMKDNGKASTYIAQFQTLQSRINWNDAAFAFHFRKGLPSRITNQLALTGQTQELLSRQNMVQQEGRLKPITFKEQRCFEIASVLNKEGQLNSEERARMEREICLYCGGKHELESFVKWIACEAAKLAKK</sequence>
<proteinExistence type="predicted"/>
<evidence type="ECO:0000256" key="1">
    <source>
        <dbReference type="SAM" id="MobiDB-lite"/>
    </source>
</evidence>
<feature type="compositionally biased region" description="Basic and acidic residues" evidence="1">
    <location>
        <begin position="18"/>
        <end position="30"/>
    </location>
</feature>
<feature type="domain" description="Retrotransposon gag" evidence="2">
    <location>
        <begin position="174"/>
        <end position="247"/>
    </location>
</feature>
<name>A0A0L6UMG2_9BASI</name>
<comment type="caution">
    <text evidence="3">The sequence shown here is derived from an EMBL/GenBank/DDBJ whole genome shotgun (WGS) entry which is preliminary data.</text>
</comment>
<dbReference type="OrthoDB" id="4847360at2759"/>
<feature type="compositionally biased region" description="Polar residues" evidence="1">
    <location>
        <begin position="67"/>
        <end position="84"/>
    </location>
</feature>
<organism evidence="3 4">
    <name type="scientific">Puccinia sorghi</name>
    <dbReference type="NCBI Taxonomy" id="27349"/>
    <lineage>
        <taxon>Eukaryota</taxon>
        <taxon>Fungi</taxon>
        <taxon>Dikarya</taxon>
        <taxon>Basidiomycota</taxon>
        <taxon>Pucciniomycotina</taxon>
        <taxon>Pucciniomycetes</taxon>
        <taxon>Pucciniales</taxon>
        <taxon>Pucciniaceae</taxon>
        <taxon>Puccinia</taxon>
    </lineage>
</organism>
<evidence type="ECO:0000313" key="3">
    <source>
        <dbReference type="EMBL" id="KNZ49437.1"/>
    </source>
</evidence>
<keyword evidence="4" id="KW-1185">Reference proteome</keyword>
<gene>
    <name evidence="3" type="ORF">VP01_5001g1</name>
</gene>
<dbReference type="AlphaFoldDB" id="A0A0L6UMG2"/>
<accession>A0A0L6UMG2</accession>
<protein>
    <recommendedName>
        <fullName evidence="2">Retrotransposon gag domain-containing protein</fullName>
    </recommendedName>
</protein>